<evidence type="ECO:0000313" key="1">
    <source>
        <dbReference type="EMBL" id="GGB56510.1"/>
    </source>
</evidence>
<dbReference type="RefSeq" id="WP_088052479.1">
    <property type="nucleotide sequence ID" value="NZ_BMJD01000043.1"/>
</dbReference>
<dbReference type="AlphaFoldDB" id="A0A9W5X7I4"/>
<proteinExistence type="predicted"/>
<sequence>MRLLEDYKEKRKKFRDLHSRILNSVSSSYGYKAAEVMGILENKRIVFESYPERDAHLDFTVYGEIEDGNSALSNYLNDHDAKNEEEEGFLKIMEQSVVSFYEITGVDPENNTIMLADILNPSHVYKVIDVALSGSAKEKTLICTRLFHLGSYSMTSGLLFLFSPDHREYILRRSRKMMKKMKGANKSDKRFLAFFDLNRRDGLPAMLEDVK</sequence>
<name>A0A9W5X7I4_9BACI</name>
<comment type="caution">
    <text evidence="1">The sequence shown here is derived from an EMBL/GenBank/DDBJ whole genome shotgun (WGS) entry which is preliminary data.</text>
</comment>
<reference evidence="1" key="2">
    <citation type="submission" date="2020-09" db="EMBL/GenBank/DDBJ databases">
        <authorList>
            <person name="Sun Q."/>
            <person name="Zhou Y."/>
        </authorList>
    </citation>
    <scope>NUCLEOTIDE SEQUENCE</scope>
    <source>
        <strain evidence="1">CGMCC 1.15454</strain>
    </source>
</reference>
<dbReference type="InterPro" id="IPR058292">
    <property type="entry name" value="DUF7986"/>
</dbReference>
<organism evidence="1 2">
    <name type="scientific">Lentibacillus populi</name>
    <dbReference type="NCBI Taxonomy" id="1827502"/>
    <lineage>
        <taxon>Bacteria</taxon>
        <taxon>Bacillati</taxon>
        <taxon>Bacillota</taxon>
        <taxon>Bacilli</taxon>
        <taxon>Bacillales</taxon>
        <taxon>Bacillaceae</taxon>
        <taxon>Lentibacillus</taxon>
    </lineage>
</organism>
<reference evidence="1" key="1">
    <citation type="journal article" date="2014" name="Int. J. Syst. Evol. Microbiol.">
        <title>Complete genome sequence of Corynebacterium casei LMG S-19264T (=DSM 44701T), isolated from a smear-ripened cheese.</title>
        <authorList>
            <consortium name="US DOE Joint Genome Institute (JGI-PGF)"/>
            <person name="Walter F."/>
            <person name="Albersmeier A."/>
            <person name="Kalinowski J."/>
            <person name="Ruckert C."/>
        </authorList>
    </citation>
    <scope>NUCLEOTIDE SEQUENCE</scope>
    <source>
        <strain evidence="1">CGMCC 1.15454</strain>
    </source>
</reference>
<keyword evidence="2" id="KW-1185">Reference proteome</keyword>
<protein>
    <submittedName>
        <fullName evidence="1">Uncharacterized protein</fullName>
    </submittedName>
</protein>
<dbReference type="Proteomes" id="UP000621492">
    <property type="component" value="Unassembled WGS sequence"/>
</dbReference>
<dbReference type="EMBL" id="BMJD01000043">
    <property type="protein sequence ID" value="GGB56510.1"/>
    <property type="molecule type" value="Genomic_DNA"/>
</dbReference>
<evidence type="ECO:0000313" key="2">
    <source>
        <dbReference type="Proteomes" id="UP000621492"/>
    </source>
</evidence>
<accession>A0A9W5X7I4</accession>
<dbReference type="Pfam" id="PF25948">
    <property type="entry name" value="DUF7986"/>
    <property type="match status" value="1"/>
</dbReference>
<gene>
    <name evidence="1" type="ORF">GCM10011409_37610</name>
</gene>